<dbReference type="Proteomes" id="UP001150238">
    <property type="component" value="Unassembled WGS sequence"/>
</dbReference>
<reference evidence="1" key="1">
    <citation type="submission" date="2022-08" db="EMBL/GenBank/DDBJ databases">
        <authorList>
            <consortium name="DOE Joint Genome Institute"/>
            <person name="Min B."/>
            <person name="Riley R."/>
            <person name="Sierra-Patev S."/>
            <person name="Naranjo-Ortiz M."/>
            <person name="Looney B."/>
            <person name="Konkel Z."/>
            <person name="Slot J.C."/>
            <person name="Sakamoto Y."/>
            <person name="Steenwyk J.L."/>
            <person name="Rokas A."/>
            <person name="Carro J."/>
            <person name="Camarero S."/>
            <person name="Ferreira P."/>
            <person name="Molpeceres G."/>
            <person name="Ruiz-Duenas F.J."/>
            <person name="Serrano A."/>
            <person name="Henrissat B."/>
            <person name="Drula E."/>
            <person name="Hughes K.W."/>
            <person name="Mata J.L."/>
            <person name="Ishikawa N.K."/>
            <person name="Vargas-Isla R."/>
            <person name="Ushijima S."/>
            <person name="Smith C.A."/>
            <person name="Ahrendt S."/>
            <person name="Andreopoulos W."/>
            <person name="He G."/>
            <person name="Labutti K."/>
            <person name="Lipzen A."/>
            <person name="Ng V."/>
            <person name="Sandor L."/>
            <person name="Barry K."/>
            <person name="Martinez A.T."/>
            <person name="Xiao Y."/>
            <person name="Gibbons J.G."/>
            <person name="Terashima K."/>
            <person name="Hibbett D.S."/>
            <person name="Grigoriev I.V."/>
        </authorList>
    </citation>
    <scope>NUCLEOTIDE SEQUENCE</scope>
    <source>
        <strain evidence="1">Sp2 HRB7682 ss15</strain>
    </source>
</reference>
<dbReference type="EMBL" id="JANVFS010000022">
    <property type="protein sequence ID" value="KAJ4475294.1"/>
    <property type="molecule type" value="Genomic_DNA"/>
</dbReference>
<organism evidence="1 2">
    <name type="scientific">Lentinula lateritia</name>
    <dbReference type="NCBI Taxonomy" id="40482"/>
    <lineage>
        <taxon>Eukaryota</taxon>
        <taxon>Fungi</taxon>
        <taxon>Dikarya</taxon>
        <taxon>Basidiomycota</taxon>
        <taxon>Agaricomycotina</taxon>
        <taxon>Agaricomycetes</taxon>
        <taxon>Agaricomycetidae</taxon>
        <taxon>Agaricales</taxon>
        <taxon>Marasmiineae</taxon>
        <taxon>Omphalotaceae</taxon>
        <taxon>Lentinula</taxon>
    </lineage>
</organism>
<reference evidence="1" key="2">
    <citation type="journal article" date="2023" name="Proc. Natl. Acad. Sci. U.S.A.">
        <title>A global phylogenomic analysis of the shiitake genus Lentinula.</title>
        <authorList>
            <person name="Sierra-Patev S."/>
            <person name="Min B."/>
            <person name="Naranjo-Ortiz M."/>
            <person name="Looney B."/>
            <person name="Konkel Z."/>
            <person name="Slot J.C."/>
            <person name="Sakamoto Y."/>
            <person name="Steenwyk J.L."/>
            <person name="Rokas A."/>
            <person name="Carro J."/>
            <person name="Camarero S."/>
            <person name="Ferreira P."/>
            <person name="Molpeceres G."/>
            <person name="Ruiz-Duenas F.J."/>
            <person name="Serrano A."/>
            <person name="Henrissat B."/>
            <person name="Drula E."/>
            <person name="Hughes K.W."/>
            <person name="Mata J.L."/>
            <person name="Ishikawa N.K."/>
            <person name="Vargas-Isla R."/>
            <person name="Ushijima S."/>
            <person name="Smith C.A."/>
            <person name="Donoghue J."/>
            <person name="Ahrendt S."/>
            <person name="Andreopoulos W."/>
            <person name="He G."/>
            <person name="LaButti K."/>
            <person name="Lipzen A."/>
            <person name="Ng V."/>
            <person name="Riley R."/>
            <person name="Sandor L."/>
            <person name="Barry K."/>
            <person name="Martinez A.T."/>
            <person name="Xiao Y."/>
            <person name="Gibbons J.G."/>
            <person name="Terashima K."/>
            <person name="Grigoriev I.V."/>
            <person name="Hibbett D."/>
        </authorList>
    </citation>
    <scope>NUCLEOTIDE SEQUENCE</scope>
    <source>
        <strain evidence="1">Sp2 HRB7682 ss15</strain>
    </source>
</reference>
<protein>
    <submittedName>
        <fullName evidence="1">Uncharacterized protein</fullName>
    </submittedName>
</protein>
<accession>A0A9W9A630</accession>
<proteinExistence type="predicted"/>
<name>A0A9W9A630_9AGAR</name>
<evidence type="ECO:0000313" key="1">
    <source>
        <dbReference type="EMBL" id="KAJ4475294.1"/>
    </source>
</evidence>
<dbReference type="AlphaFoldDB" id="A0A9W9A630"/>
<sequence length="50" mass="5804">MIKETRTSYCHRWSLDVRSPIAYIPATPTRFGHLVQCFHLDSVKVITAWA</sequence>
<comment type="caution">
    <text evidence="1">The sequence shown here is derived from an EMBL/GenBank/DDBJ whole genome shotgun (WGS) entry which is preliminary data.</text>
</comment>
<evidence type="ECO:0000313" key="2">
    <source>
        <dbReference type="Proteomes" id="UP001150238"/>
    </source>
</evidence>
<feature type="non-terminal residue" evidence="1">
    <location>
        <position position="50"/>
    </location>
</feature>
<gene>
    <name evidence="1" type="ORF">C8J55DRAFT_517793</name>
</gene>